<accession>K8ECQ4</accession>
<dbReference type="InterPro" id="IPR036361">
    <property type="entry name" value="SAP_dom_sf"/>
</dbReference>
<proteinExistence type="inferred from homology"/>
<dbReference type="KEGG" id="bpg:Bathy03g03660"/>
<feature type="compositionally biased region" description="Polar residues" evidence="2">
    <location>
        <begin position="42"/>
        <end position="51"/>
    </location>
</feature>
<dbReference type="RefSeq" id="XP_007514385.1">
    <property type="nucleotide sequence ID" value="XM_007514323.1"/>
</dbReference>
<dbReference type="InterPro" id="IPR043519">
    <property type="entry name" value="NT_sf"/>
</dbReference>
<reference evidence="4 5" key="1">
    <citation type="submission" date="2011-10" db="EMBL/GenBank/DDBJ databases">
        <authorList>
            <person name="Genoscope - CEA"/>
        </authorList>
    </citation>
    <scope>NUCLEOTIDE SEQUENCE [LARGE SCALE GENOMIC DNA]</scope>
    <source>
        <strain evidence="4 5">RCC 1105</strain>
    </source>
</reference>
<protein>
    <recommendedName>
        <fullName evidence="3">SAP domain-containing protein</fullName>
    </recommendedName>
</protein>
<dbReference type="SUPFAM" id="SSF68906">
    <property type="entry name" value="SAP domain"/>
    <property type="match status" value="1"/>
</dbReference>
<dbReference type="GO" id="GO:0017148">
    <property type="term" value="P:negative regulation of translation"/>
    <property type="evidence" value="ECO:0007669"/>
    <property type="project" value="TreeGrafter"/>
</dbReference>
<feature type="region of interest" description="Disordered" evidence="2">
    <location>
        <begin position="16"/>
        <end position="119"/>
    </location>
</feature>
<dbReference type="OrthoDB" id="21330at2759"/>
<dbReference type="AlphaFoldDB" id="K8ECQ4"/>
<dbReference type="Gene3D" id="3.30.460.10">
    <property type="entry name" value="Beta Polymerase, domain 2"/>
    <property type="match status" value="1"/>
</dbReference>
<dbReference type="GeneID" id="19016903"/>
<dbReference type="PANTHER" id="PTHR21043:SF2">
    <property type="entry name" value="PROTEIN IOJAP, CHLOROPLASTIC"/>
    <property type="match status" value="1"/>
</dbReference>
<feature type="compositionally biased region" description="Basic residues" evidence="2">
    <location>
        <begin position="78"/>
        <end position="89"/>
    </location>
</feature>
<feature type="compositionally biased region" description="Low complexity" evidence="2">
    <location>
        <begin position="19"/>
        <end position="38"/>
    </location>
</feature>
<dbReference type="SUPFAM" id="SSF81301">
    <property type="entry name" value="Nucleotidyltransferase"/>
    <property type="match status" value="1"/>
</dbReference>
<dbReference type="PROSITE" id="PS50800">
    <property type="entry name" value="SAP"/>
    <property type="match status" value="1"/>
</dbReference>
<sequence length="371" mass="41661">MNAVSVLINQRVQFSRLASTSSSESSSSPRRSSFTEPFAATQRRTIANARSNRARIPSNRFPTAAVTRSHGETIQTTRRTRKHHQTTRSFHHDRAEKTAVVTRASAATTGGGATAHTIPGLSSMKKADLVRHCEERGLDASGTVPVLRQRLRDAVSSSSSSQPFVEVVAEEESETLIVAAAVVADDVETDDGDTTESYYVKETFSIKDEADDEEQDAIARRLALELAVEADNTRAKDIRVLQVSKAVFYARYVVLATAFNRPQMSAVTSKMRDVANNETYNLQVPKNVANQGDWTCLDCRDVVAHVFTPTARTYYDLEDLYRECDEVELPFETERMHDGFYAEEDQEFYEDEEEDESEDLEDEFEINWSEK</sequence>
<dbReference type="EMBL" id="FO082276">
    <property type="protein sequence ID" value="CCO15822.1"/>
    <property type="molecule type" value="Genomic_DNA"/>
</dbReference>
<feature type="domain" description="SAP" evidence="3">
    <location>
        <begin position="121"/>
        <end position="155"/>
    </location>
</feature>
<evidence type="ECO:0000259" key="3">
    <source>
        <dbReference type="PROSITE" id="PS50800"/>
    </source>
</evidence>
<name>K8ECQ4_9CHLO</name>
<dbReference type="STRING" id="41875.K8ECQ4"/>
<dbReference type="Gene3D" id="1.10.720.30">
    <property type="entry name" value="SAP domain"/>
    <property type="match status" value="1"/>
</dbReference>
<keyword evidence="5" id="KW-1185">Reference proteome</keyword>
<evidence type="ECO:0000256" key="1">
    <source>
        <dbReference type="ARBA" id="ARBA00010574"/>
    </source>
</evidence>
<gene>
    <name evidence="4" type="ORF">Bathy03g03660</name>
</gene>
<dbReference type="InterPro" id="IPR003034">
    <property type="entry name" value="SAP_dom"/>
</dbReference>
<organism evidence="4 5">
    <name type="scientific">Bathycoccus prasinos</name>
    <dbReference type="NCBI Taxonomy" id="41875"/>
    <lineage>
        <taxon>Eukaryota</taxon>
        <taxon>Viridiplantae</taxon>
        <taxon>Chlorophyta</taxon>
        <taxon>Mamiellophyceae</taxon>
        <taxon>Mamiellales</taxon>
        <taxon>Bathycoccaceae</taxon>
        <taxon>Bathycoccus</taxon>
    </lineage>
</organism>
<dbReference type="Pfam" id="PF02410">
    <property type="entry name" value="RsfS"/>
    <property type="match status" value="1"/>
</dbReference>
<dbReference type="SMART" id="SM00513">
    <property type="entry name" value="SAP"/>
    <property type="match status" value="1"/>
</dbReference>
<dbReference type="eggNOG" id="ENOG502RY19">
    <property type="taxonomic scope" value="Eukaryota"/>
</dbReference>
<dbReference type="InterPro" id="IPR004394">
    <property type="entry name" value="Iojap/RsfS/C7orf30"/>
</dbReference>
<comment type="similarity">
    <text evidence="1">Belongs to the Iojap/RsfS family.</text>
</comment>
<dbReference type="Proteomes" id="UP000198341">
    <property type="component" value="Chromosome 3"/>
</dbReference>
<dbReference type="GO" id="GO:0090071">
    <property type="term" value="P:negative regulation of ribosome biogenesis"/>
    <property type="evidence" value="ECO:0007669"/>
    <property type="project" value="TreeGrafter"/>
</dbReference>
<dbReference type="GO" id="GO:0043023">
    <property type="term" value="F:ribosomal large subunit binding"/>
    <property type="evidence" value="ECO:0007669"/>
    <property type="project" value="TreeGrafter"/>
</dbReference>
<dbReference type="NCBIfam" id="TIGR00090">
    <property type="entry name" value="rsfS_iojap_ybeB"/>
    <property type="match status" value="1"/>
</dbReference>
<evidence type="ECO:0000256" key="2">
    <source>
        <dbReference type="SAM" id="MobiDB-lite"/>
    </source>
</evidence>
<feature type="compositionally biased region" description="Low complexity" evidence="2">
    <location>
        <begin position="98"/>
        <end position="108"/>
    </location>
</feature>
<dbReference type="PANTHER" id="PTHR21043">
    <property type="entry name" value="IOJAP SUPERFAMILY ORTHOLOG"/>
    <property type="match status" value="1"/>
</dbReference>
<feature type="compositionally biased region" description="Acidic residues" evidence="2">
    <location>
        <begin position="342"/>
        <end position="365"/>
    </location>
</feature>
<evidence type="ECO:0000313" key="5">
    <source>
        <dbReference type="Proteomes" id="UP000198341"/>
    </source>
</evidence>
<evidence type="ECO:0000313" key="4">
    <source>
        <dbReference type="EMBL" id="CCO15822.1"/>
    </source>
</evidence>
<feature type="region of interest" description="Disordered" evidence="2">
    <location>
        <begin position="342"/>
        <end position="371"/>
    </location>
</feature>